<dbReference type="InterPro" id="IPR039703">
    <property type="entry name" value="Nta1"/>
</dbReference>
<keyword evidence="4" id="KW-1185">Reference proteome</keyword>
<feature type="region of interest" description="Disordered" evidence="1">
    <location>
        <begin position="680"/>
        <end position="765"/>
    </location>
</feature>
<dbReference type="SUPFAM" id="SSF56317">
    <property type="entry name" value="Carbon-nitrogen hydrolase"/>
    <property type="match status" value="1"/>
</dbReference>
<feature type="compositionally biased region" description="Low complexity" evidence="1">
    <location>
        <begin position="814"/>
        <end position="825"/>
    </location>
</feature>
<feature type="compositionally biased region" description="Polar residues" evidence="1">
    <location>
        <begin position="685"/>
        <end position="695"/>
    </location>
</feature>
<feature type="region of interest" description="Disordered" evidence="1">
    <location>
        <begin position="779"/>
        <end position="843"/>
    </location>
</feature>
<evidence type="ECO:0000256" key="1">
    <source>
        <dbReference type="SAM" id="MobiDB-lite"/>
    </source>
</evidence>
<dbReference type="PANTHER" id="PTHR11750">
    <property type="entry name" value="PROTEIN N-TERMINAL AMIDASE"/>
    <property type="match status" value="1"/>
</dbReference>
<dbReference type="Gene3D" id="3.60.110.10">
    <property type="entry name" value="Carbon-nitrogen hydrolase"/>
    <property type="match status" value="1"/>
</dbReference>
<feature type="compositionally biased region" description="Basic and acidic residues" evidence="1">
    <location>
        <begin position="795"/>
        <end position="810"/>
    </location>
</feature>
<proteinExistence type="predicted"/>
<dbReference type="EMBL" id="JAZHXJ010000071">
    <property type="protein sequence ID" value="KAL1876884.1"/>
    <property type="molecule type" value="Genomic_DNA"/>
</dbReference>
<reference evidence="3 4" key="1">
    <citation type="journal article" date="2024" name="Commun. Biol.">
        <title>Comparative genomic analysis of thermophilic fungi reveals convergent evolutionary adaptations and gene losses.</title>
        <authorList>
            <person name="Steindorff A.S."/>
            <person name="Aguilar-Pontes M.V."/>
            <person name="Robinson A.J."/>
            <person name="Andreopoulos B."/>
            <person name="LaButti K."/>
            <person name="Kuo A."/>
            <person name="Mondo S."/>
            <person name="Riley R."/>
            <person name="Otillar R."/>
            <person name="Haridas S."/>
            <person name="Lipzen A."/>
            <person name="Grimwood J."/>
            <person name="Schmutz J."/>
            <person name="Clum A."/>
            <person name="Reid I.D."/>
            <person name="Moisan M.C."/>
            <person name="Butler G."/>
            <person name="Nguyen T.T.M."/>
            <person name="Dewar K."/>
            <person name="Conant G."/>
            <person name="Drula E."/>
            <person name="Henrissat B."/>
            <person name="Hansel C."/>
            <person name="Singer S."/>
            <person name="Hutchinson M.I."/>
            <person name="de Vries R.P."/>
            <person name="Natvig D.O."/>
            <person name="Powell A.J."/>
            <person name="Tsang A."/>
            <person name="Grigoriev I.V."/>
        </authorList>
    </citation>
    <scope>NUCLEOTIDE SEQUENCE [LARGE SCALE GENOMIC DNA]</scope>
    <source>
        <strain evidence="3 4">ATCC 24622</strain>
    </source>
</reference>
<sequence>MKIGCLQFAPQVGDVENNLNRADAVLSRVDPQELDDLDLLVLPEMAFSGYNFRSLQEISPFLEPSGSGVSSLWARTTALKHDCAVVVGYPERVDVTDKWPTGPEYYNSLIMVSGDGETIVNYRKSFLYYTDETWALEGPGFYEGDIEGFGKVAMGICMDINPYKFQTPWHAFEFAFHILEVNANLVILSMAWLTLADATEFSQLPQDPDMETLTYWVQRLEPVIRAERSEEIIVVFANRCGTEGNAVYSGTSAVLGIKDGEVSVYGLLGRGTKELLVVDTDLTPFAKLVSRPEQEGQAGEPSQAEETNHDLNSTSSNPSPAAAAHSRSQQPRSPHNILPPMPEDIGTDMGDCCFSPDDSAAETAYGSEAPSRDQLSRSRQPAITDPDMDQEDSYKDRFLADDFWLPGKLGGHVAVRQDISSLAQGYADNWAASVPLDGPEPRDHDFYIARETRYGGTESPILATPTFPSPTLASIRPKLAIATNPEVPLGIAEVGNVPINVQPGSYSTGRGLFTPPITPFDGGLRPLVSRDFTAAMPALLQTPEDEALLWPIRMNEPELTSIQVVSRSDVDCSRQGSVQPLQEYYASSSNHGHTQGAGECSTTPSATVGDGHIMQGDTDTASGRHLKTLSQQELGGLSSASPEENSRCRRIPEPALRQAAPEYSVPDGETAFPLFKSVPAEPQSRHNQQSFSGKTDSVECEDTRGRDRRRRMRKSKSISGPALRQAVWDSLPPPLPQIPKQFLEEENGEANGDDSSRPLGAPEQFPTIGRAVAGTVVPISTPSMTSHGSQLSGKAETKEARREKSSRWEGLKNSLSIRQRSSSVSFILPSRSKDVEQKSPRSI</sequence>
<dbReference type="InterPro" id="IPR036526">
    <property type="entry name" value="C-N_Hydrolase_sf"/>
</dbReference>
<comment type="caution">
    <text evidence="3">The sequence shown here is derived from an EMBL/GenBank/DDBJ whole genome shotgun (WGS) entry which is preliminary data.</text>
</comment>
<accession>A0ABR3XMG5</accession>
<evidence type="ECO:0000313" key="3">
    <source>
        <dbReference type="EMBL" id="KAL1876884.1"/>
    </source>
</evidence>
<dbReference type="Proteomes" id="UP001586593">
    <property type="component" value="Unassembled WGS sequence"/>
</dbReference>
<organism evidence="3 4">
    <name type="scientific">Phialemonium thermophilum</name>
    <dbReference type="NCBI Taxonomy" id="223376"/>
    <lineage>
        <taxon>Eukaryota</taxon>
        <taxon>Fungi</taxon>
        <taxon>Dikarya</taxon>
        <taxon>Ascomycota</taxon>
        <taxon>Pezizomycotina</taxon>
        <taxon>Sordariomycetes</taxon>
        <taxon>Sordariomycetidae</taxon>
        <taxon>Cephalothecales</taxon>
        <taxon>Cephalothecaceae</taxon>
        <taxon>Phialemonium</taxon>
    </lineage>
</organism>
<feature type="domain" description="CN hydrolase" evidence="2">
    <location>
        <begin position="1"/>
        <end position="282"/>
    </location>
</feature>
<name>A0ABR3XMG5_9PEZI</name>
<dbReference type="PROSITE" id="PS50263">
    <property type="entry name" value="CN_HYDROLASE"/>
    <property type="match status" value="1"/>
</dbReference>
<feature type="region of interest" description="Disordered" evidence="1">
    <location>
        <begin position="289"/>
        <end position="393"/>
    </location>
</feature>
<feature type="region of interest" description="Disordered" evidence="1">
    <location>
        <begin position="586"/>
        <end position="622"/>
    </location>
</feature>
<feature type="compositionally biased region" description="Polar residues" evidence="1">
    <location>
        <begin position="779"/>
        <end position="792"/>
    </location>
</feature>
<dbReference type="InterPro" id="IPR003010">
    <property type="entry name" value="C-N_Hydrolase"/>
</dbReference>
<gene>
    <name evidence="3" type="ORF">VTK73DRAFT_9037</name>
</gene>
<dbReference type="Pfam" id="PF00795">
    <property type="entry name" value="CN_hydrolase"/>
    <property type="match status" value="1"/>
</dbReference>
<dbReference type="CDD" id="cd07566">
    <property type="entry name" value="ScNTA1_like"/>
    <property type="match status" value="1"/>
</dbReference>
<evidence type="ECO:0000313" key="4">
    <source>
        <dbReference type="Proteomes" id="UP001586593"/>
    </source>
</evidence>
<evidence type="ECO:0000259" key="2">
    <source>
        <dbReference type="PROSITE" id="PS50263"/>
    </source>
</evidence>
<feature type="compositionally biased region" description="Low complexity" evidence="1">
    <location>
        <begin position="312"/>
        <end position="333"/>
    </location>
</feature>
<protein>
    <recommendedName>
        <fullName evidence="2">CN hydrolase domain-containing protein</fullName>
    </recommendedName>
</protein>
<dbReference type="PANTHER" id="PTHR11750:SF26">
    <property type="entry name" value="PROTEIN N-TERMINAL AMIDASE"/>
    <property type="match status" value="1"/>
</dbReference>
<feature type="compositionally biased region" description="Basic residues" evidence="1">
    <location>
        <begin position="706"/>
        <end position="716"/>
    </location>
</feature>
<feature type="compositionally biased region" description="Basic and acidic residues" evidence="1">
    <location>
        <begin position="831"/>
        <end position="843"/>
    </location>
</feature>